<evidence type="ECO:0000313" key="8">
    <source>
        <dbReference type="Proteomes" id="UP001500665"/>
    </source>
</evidence>
<dbReference type="InterPro" id="IPR013785">
    <property type="entry name" value="Aldolase_TIM"/>
</dbReference>
<comment type="caution">
    <text evidence="7">The sequence shown here is derived from an EMBL/GenBank/DDBJ whole genome shotgun (WGS) entry which is preliminary data.</text>
</comment>
<name>A0ABP4C9B0_9ACTN</name>
<dbReference type="PIRSF" id="PIRSF000138">
    <property type="entry name" value="Al-hdrx_acd_dh"/>
    <property type="match status" value="1"/>
</dbReference>
<comment type="cofactor">
    <cofactor evidence="1">
        <name>FMN</name>
        <dbReference type="ChEBI" id="CHEBI:58210"/>
    </cofactor>
</comment>
<keyword evidence="2" id="KW-0285">Flavoprotein</keyword>
<dbReference type="InterPro" id="IPR000262">
    <property type="entry name" value="FMN-dep_DH"/>
</dbReference>
<dbReference type="PROSITE" id="PS00557">
    <property type="entry name" value="FMN_HYDROXY_ACID_DH_1"/>
    <property type="match status" value="1"/>
</dbReference>
<dbReference type="PANTHER" id="PTHR10578">
    <property type="entry name" value="S -2-HYDROXY-ACID OXIDASE-RELATED"/>
    <property type="match status" value="1"/>
</dbReference>
<dbReference type="SUPFAM" id="SSF51395">
    <property type="entry name" value="FMN-linked oxidoreductases"/>
    <property type="match status" value="1"/>
</dbReference>
<evidence type="ECO:0000256" key="4">
    <source>
        <dbReference type="ARBA" id="ARBA00023002"/>
    </source>
</evidence>
<reference evidence="8" key="1">
    <citation type="journal article" date="2019" name="Int. J. Syst. Evol. Microbiol.">
        <title>The Global Catalogue of Microorganisms (GCM) 10K type strain sequencing project: providing services to taxonomists for standard genome sequencing and annotation.</title>
        <authorList>
            <consortium name="The Broad Institute Genomics Platform"/>
            <consortium name="The Broad Institute Genome Sequencing Center for Infectious Disease"/>
            <person name="Wu L."/>
            <person name="Ma J."/>
        </authorList>
    </citation>
    <scope>NUCLEOTIDE SEQUENCE [LARGE SCALE GENOMIC DNA]</scope>
    <source>
        <strain evidence="8">JCM 10696</strain>
    </source>
</reference>
<evidence type="ECO:0000256" key="3">
    <source>
        <dbReference type="ARBA" id="ARBA00022643"/>
    </source>
</evidence>
<dbReference type="PANTHER" id="PTHR10578:SF107">
    <property type="entry name" value="2-HYDROXYACID OXIDASE 1"/>
    <property type="match status" value="1"/>
</dbReference>
<dbReference type="InterPro" id="IPR012133">
    <property type="entry name" value="Alpha-hydoxy_acid_DH_FMN"/>
</dbReference>
<protein>
    <submittedName>
        <fullName evidence="7">Alpha-hydroxy acid oxidase</fullName>
    </submittedName>
</protein>
<dbReference type="CDD" id="cd02809">
    <property type="entry name" value="alpha_hydroxyacid_oxid_FMN"/>
    <property type="match status" value="1"/>
</dbReference>
<evidence type="ECO:0000259" key="6">
    <source>
        <dbReference type="PROSITE" id="PS51349"/>
    </source>
</evidence>
<gene>
    <name evidence="7" type="ORF">GCM10009550_56780</name>
</gene>
<dbReference type="Gene3D" id="3.20.20.70">
    <property type="entry name" value="Aldolase class I"/>
    <property type="match status" value="1"/>
</dbReference>
<keyword evidence="4" id="KW-0560">Oxidoreductase</keyword>
<dbReference type="InterPro" id="IPR037396">
    <property type="entry name" value="FMN_HAD"/>
</dbReference>
<comment type="similarity">
    <text evidence="5">Belongs to the FMN-dependent alpha-hydroxy acid dehydrogenase family.</text>
</comment>
<proteinExistence type="inferred from homology"/>
<feature type="domain" description="FMN hydroxy acid dehydrogenase" evidence="6">
    <location>
        <begin position="9"/>
        <end position="386"/>
    </location>
</feature>
<dbReference type="Proteomes" id="UP001500665">
    <property type="component" value="Unassembled WGS sequence"/>
</dbReference>
<evidence type="ECO:0000256" key="5">
    <source>
        <dbReference type="ARBA" id="ARBA00024042"/>
    </source>
</evidence>
<sequence>MAMSRRETSSAARLVSIEDARRRARRRVPLPVFDVADGAAEAEVTARRNLAAFADVRWYHRAATAAGAPDTGTTLLGRRVAFPLVTAPCGLAGAFHPAAEPAVARAAARAGVPAAISTCSSASLEEVGARGGDGGKWFQLYFLGGRDGAESLIDRAAGAGYEALVVTVDTPVSGHRERDGAHGVSLPMDLSPANLARLAPVVARRPGWLWRLARDRHSIEMGNAGAAGDIASIFAEPPTWADLGWIRERWNGPLVVKGLMTPADARRAVDAGADAVVVSNHGGRQLDGLPASLEALPAVVEAVGDRAEVLLDGGVRRGSDIAKALALGARAVLAGRAHLYGLAAAGEPGVDRVLELLAGELRRTMTLLGCASVADLGPHLLDPSGEGR</sequence>
<evidence type="ECO:0000256" key="2">
    <source>
        <dbReference type="ARBA" id="ARBA00022630"/>
    </source>
</evidence>
<dbReference type="RefSeq" id="WP_344244062.1">
    <property type="nucleotide sequence ID" value="NZ_BAAAHH010000028.1"/>
</dbReference>
<evidence type="ECO:0000256" key="1">
    <source>
        <dbReference type="ARBA" id="ARBA00001917"/>
    </source>
</evidence>
<dbReference type="EMBL" id="BAAAHH010000028">
    <property type="protein sequence ID" value="GAA0962570.1"/>
    <property type="molecule type" value="Genomic_DNA"/>
</dbReference>
<dbReference type="InterPro" id="IPR008259">
    <property type="entry name" value="FMN_hydac_DH_AS"/>
</dbReference>
<evidence type="ECO:0000313" key="7">
    <source>
        <dbReference type="EMBL" id="GAA0962570.1"/>
    </source>
</evidence>
<keyword evidence="3" id="KW-0288">FMN</keyword>
<keyword evidence="8" id="KW-1185">Reference proteome</keyword>
<organism evidence="7 8">
    <name type="scientific">Actinocorallia libanotica</name>
    <dbReference type="NCBI Taxonomy" id="46162"/>
    <lineage>
        <taxon>Bacteria</taxon>
        <taxon>Bacillati</taxon>
        <taxon>Actinomycetota</taxon>
        <taxon>Actinomycetes</taxon>
        <taxon>Streptosporangiales</taxon>
        <taxon>Thermomonosporaceae</taxon>
        <taxon>Actinocorallia</taxon>
    </lineage>
</organism>
<dbReference type="Pfam" id="PF01070">
    <property type="entry name" value="FMN_dh"/>
    <property type="match status" value="1"/>
</dbReference>
<accession>A0ABP4C9B0</accession>
<dbReference type="PROSITE" id="PS51349">
    <property type="entry name" value="FMN_HYDROXY_ACID_DH_2"/>
    <property type="match status" value="1"/>
</dbReference>